<dbReference type="EMBL" id="LR797399">
    <property type="protein sequence ID" value="CAB4213340.1"/>
    <property type="molecule type" value="Genomic_DNA"/>
</dbReference>
<evidence type="ECO:0000313" key="2">
    <source>
        <dbReference type="EMBL" id="CAB4213340.1"/>
    </source>
</evidence>
<accession>A0A6J5SI13</accession>
<evidence type="ECO:0000256" key="1">
    <source>
        <dbReference type="SAM" id="MobiDB-lite"/>
    </source>
</evidence>
<feature type="region of interest" description="Disordered" evidence="1">
    <location>
        <begin position="1"/>
        <end position="36"/>
    </location>
</feature>
<sequence length="106" mass="9838">MADDFQGFETVNAPGAATDEFAGFEPVTGGNGLAPLSDQAGAAVEAGGRSALEMSGSVAGAALGVKAGMAAAPFMGPAAPLGPILGGVGGFVLGGQAGTMAAEGGL</sequence>
<protein>
    <submittedName>
        <fullName evidence="2">Uncharacterized protein</fullName>
    </submittedName>
</protein>
<reference evidence="2" key="1">
    <citation type="submission" date="2020-05" db="EMBL/GenBank/DDBJ databases">
        <authorList>
            <person name="Chiriac C."/>
            <person name="Salcher M."/>
            <person name="Ghai R."/>
            <person name="Kavagutti S V."/>
        </authorList>
    </citation>
    <scope>NUCLEOTIDE SEQUENCE</scope>
</reference>
<name>A0A6J5SI13_9CAUD</name>
<organism evidence="2">
    <name type="scientific">uncultured Caudovirales phage</name>
    <dbReference type="NCBI Taxonomy" id="2100421"/>
    <lineage>
        <taxon>Viruses</taxon>
        <taxon>Duplodnaviria</taxon>
        <taxon>Heunggongvirae</taxon>
        <taxon>Uroviricota</taxon>
        <taxon>Caudoviricetes</taxon>
        <taxon>Peduoviridae</taxon>
        <taxon>Maltschvirus</taxon>
        <taxon>Maltschvirus maltsch</taxon>
    </lineage>
</organism>
<gene>
    <name evidence="2" type="ORF">UFOVP1449_1</name>
</gene>
<proteinExistence type="predicted"/>
<feature type="non-terminal residue" evidence="2">
    <location>
        <position position="106"/>
    </location>
</feature>